<dbReference type="EMBL" id="JAHWGI010000063">
    <property type="protein sequence ID" value="KAK3908504.1"/>
    <property type="molecule type" value="Genomic_DNA"/>
</dbReference>
<accession>A0AAE1GT64</accession>
<protein>
    <submittedName>
        <fullName evidence="2">Aluminum-activated malate transporter 1</fullName>
    </submittedName>
</protein>
<feature type="non-terminal residue" evidence="2">
    <location>
        <position position="1"/>
    </location>
</feature>
<proteinExistence type="predicted"/>
<evidence type="ECO:0000313" key="2">
    <source>
        <dbReference type="EMBL" id="KAK3908504.1"/>
    </source>
</evidence>
<feature type="region of interest" description="Disordered" evidence="1">
    <location>
        <begin position="39"/>
        <end position="59"/>
    </location>
</feature>
<evidence type="ECO:0000256" key="1">
    <source>
        <dbReference type="SAM" id="MobiDB-lite"/>
    </source>
</evidence>
<sequence>ASPALFAPFPVPARKQAESFLIPRLCAIVIFHTLENSVVPREGGENSPRRSQSGAGCGAVQNRECKFCSWFSAGGKFYQDLFDLLWSILLLVST</sequence>
<reference evidence="2" key="2">
    <citation type="journal article" date="2023" name="BMC Genomics">
        <title>Pest status, molecular evolution, and epigenetic factors derived from the genome assembly of Frankliniella fusca, a thysanopteran phytovirus vector.</title>
        <authorList>
            <person name="Catto M.A."/>
            <person name="Labadie P.E."/>
            <person name="Jacobson A.L."/>
            <person name="Kennedy G.G."/>
            <person name="Srinivasan R."/>
            <person name="Hunt B.G."/>
        </authorList>
    </citation>
    <scope>NUCLEOTIDE SEQUENCE</scope>
    <source>
        <strain evidence="2">PL_HMW_Pooled</strain>
    </source>
</reference>
<organism evidence="2 3">
    <name type="scientific">Frankliniella fusca</name>
    <dbReference type="NCBI Taxonomy" id="407009"/>
    <lineage>
        <taxon>Eukaryota</taxon>
        <taxon>Metazoa</taxon>
        <taxon>Ecdysozoa</taxon>
        <taxon>Arthropoda</taxon>
        <taxon>Hexapoda</taxon>
        <taxon>Insecta</taxon>
        <taxon>Pterygota</taxon>
        <taxon>Neoptera</taxon>
        <taxon>Paraneoptera</taxon>
        <taxon>Thysanoptera</taxon>
        <taxon>Terebrantia</taxon>
        <taxon>Thripoidea</taxon>
        <taxon>Thripidae</taxon>
        <taxon>Frankliniella</taxon>
    </lineage>
</organism>
<gene>
    <name evidence="2" type="ORF">KUF71_018932</name>
</gene>
<comment type="caution">
    <text evidence="2">The sequence shown here is derived from an EMBL/GenBank/DDBJ whole genome shotgun (WGS) entry which is preliminary data.</text>
</comment>
<evidence type="ECO:0000313" key="3">
    <source>
        <dbReference type="Proteomes" id="UP001219518"/>
    </source>
</evidence>
<keyword evidence="3" id="KW-1185">Reference proteome</keyword>
<reference evidence="2" key="1">
    <citation type="submission" date="2021-07" db="EMBL/GenBank/DDBJ databases">
        <authorList>
            <person name="Catto M.A."/>
            <person name="Jacobson A."/>
            <person name="Kennedy G."/>
            <person name="Labadie P."/>
            <person name="Hunt B.G."/>
            <person name="Srinivasan R."/>
        </authorList>
    </citation>
    <scope>NUCLEOTIDE SEQUENCE</scope>
    <source>
        <strain evidence="2">PL_HMW_Pooled</strain>
        <tissue evidence="2">Head</tissue>
    </source>
</reference>
<dbReference type="Proteomes" id="UP001219518">
    <property type="component" value="Unassembled WGS sequence"/>
</dbReference>
<dbReference type="AlphaFoldDB" id="A0AAE1GT64"/>
<name>A0AAE1GT64_9NEOP</name>